<reference evidence="2 3" key="1">
    <citation type="submission" date="2016-11" db="EMBL/GenBank/DDBJ databases">
        <title>Comparative genomics of co-occurring bacteria in distinct bioleaching systems unravels niche-specific adaptation.</title>
        <authorList>
            <person name="Zhang X."/>
            <person name="Liu X."/>
            <person name="Yin H."/>
        </authorList>
    </citation>
    <scope>NUCLEOTIDE SEQUENCE [LARGE SCALE GENOMIC DNA]</scope>
    <source>
        <strain evidence="2 3">DX</strain>
    </source>
</reference>
<comment type="caution">
    <text evidence="2">The sequence shown here is derived from an EMBL/GenBank/DDBJ whole genome shotgun (WGS) entry which is preliminary data.</text>
</comment>
<protein>
    <submittedName>
        <fullName evidence="2">Uncharacterized protein</fullName>
    </submittedName>
</protein>
<feature type="region of interest" description="Disordered" evidence="1">
    <location>
        <begin position="295"/>
        <end position="314"/>
    </location>
</feature>
<evidence type="ECO:0000313" key="2">
    <source>
        <dbReference type="EMBL" id="OOH72825.1"/>
    </source>
</evidence>
<sequence length="314" mass="31795">MEACRRKEGSEIGIRKKAGTGLSGIPHGETVPVKRSLVAFLIFSLLVPVHADFVLAAGGTETASPQSQSVAGIQSQLNNDLVGSSTTPPPTPSQGGGYQSVPASSAPNGCSAQSIYNAMAGAQSDYMNKASRAVSKHQGVMQTIENQLDACSKNFLKFAFGLSSSLPGWSGILDQIVTMACSTVGQAMYDVLMCLINGALYGTLTGQPFGFCGGYVLNTSLSGGMTVNPQTGQLQMTGMASNGNSSFSGGVSGNATPNISTAQTPTQSNSSYNAGSTYSPGQGFSGTSAGGVSGNGAAVGPNEGVTGTIQKLFQ</sequence>
<gene>
    <name evidence="2" type="ORF">BOX24_05400</name>
</gene>
<feature type="compositionally biased region" description="Polar residues" evidence="1">
    <location>
        <begin position="305"/>
        <end position="314"/>
    </location>
</feature>
<proteinExistence type="predicted"/>
<dbReference type="EMBL" id="MPOJ01000010">
    <property type="protein sequence ID" value="OOH72825.1"/>
    <property type="molecule type" value="Genomic_DNA"/>
</dbReference>
<dbReference type="AlphaFoldDB" id="A0A1V3SVD9"/>
<feature type="region of interest" description="Disordered" evidence="1">
    <location>
        <begin position="79"/>
        <end position="105"/>
    </location>
</feature>
<feature type="compositionally biased region" description="Polar residues" evidence="1">
    <location>
        <begin position="255"/>
        <end position="277"/>
    </location>
</feature>
<evidence type="ECO:0000256" key="1">
    <source>
        <dbReference type="SAM" id="MobiDB-lite"/>
    </source>
</evidence>
<accession>A0A1V3SVD9</accession>
<organism evidence="2 3">
    <name type="scientific">Leptospirillum ferriphilum</name>
    <dbReference type="NCBI Taxonomy" id="178606"/>
    <lineage>
        <taxon>Bacteria</taxon>
        <taxon>Pseudomonadati</taxon>
        <taxon>Nitrospirota</taxon>
        <taxon>Nitrospiria</taxon>
        <taxon>Nitrospirales</taxon>
        <taxon>Nitrospiraceae</taxon>
        <taxon>Leptospirillum</taxon>
    </lineage>
</organism>
<name>A0A1V3SVD9_9BACT</name>
<feature type="region of interest" description="Disordered" evidence="1">
    <location>
        <begin position="250"/>
        <end position="277"/>
    </location>
</feature>
<dbReference type="Proteomes" id="UP000188586">
    <property type="component" value="Unassembled WGS sequence"/>
</dbReference>
<evidence type="ECO:0000313" key="3">
    <source>
        <dbReference type="Proteomes" id="UP000188586"/>
    </source>
</evidence>